<feature type="region of interest" description="Disordered" evidence="2">
    <location>
        <begin position="350"/>
        <end position="374"/>
    </location>
</feature>
<feature type="domain" description="Alpha glucuronidase N-terminal" evidence="3">
    <location>
        <begin position="78"/>
        <end position="171"/>
    </location>
</feature>
<keyword evidence="6" id="KW-1185">Reference proteome</keyword>
<accession>A0ABW3CN67</accession>
<comment type="caution">
    <text evidence="5">The sequence shown here is derived from an EMBL/GenBank/DDBJ whole genome shotgun (WGS) entry which is preliminary data.</text>
</comment>
<dbReference type="Pfam" id="PF07488">
    <property type="entry name" value="Glyco_hydro_67M"/>
    <property type="match status" value="1"/>
</dbReference>
<evidence type="ECO:0000259" key="4">
    <source>
        <dbReference type="Pfam" id="PF07488"/>
    </source>
</evidence>
<dbReference type="Gene3D" id="3.30.379.10">
    <property type="entry name" value="Chitobiase/beta-hexosaminidase domain 2-like"/>
    <property type="match status" value="1"/>
</dbReference>
<keyword evidence="1 5" id="KW-0378">Hydrolase</keyword>
<dbReference type="SUPFAM" id="SSF55545">
    <property type="entry name" value="beta-N-acetylhexosaminidase-like domain"/>
    <property type="match status" value="1"/>
</dbReference>
<gene>
    <name evidence="5" type="ORF">ACFQ07_24535</name>
</gene>
<proteinExistence type="predicted"/>
<dbReference type="SUPFAM" id="SSF51445">
    <property type="entry name" value="(Trans)glycosidases"/>
    <property type="match status" value="1"/>
</dbReference>
<dbReference type="PANTHER" id="PTHR39207">
    <property type="entry name" value="ALPHA-GLUCURONIDASE A"/>
    <property type="match status" value="1"/>
</dbReference>
<feature type="non-terminal residue" evidence="5">
    <location>
        <position position="374"/>
    </location>
</feature>
<evidence type="ECO:0000256" key="1">
    <source>
        <dbReference type="ARBA" id="ARBA00022801"/>
    </source>
</evidence>
<evidence type="ECO:0000313" key="6">
    <source>
        <dbReference type="Proteomes" id="UP001597083"/>
    </source>
</evidence>
<evidence type="ECO:0000313" key="5">
    <source>
        <dbReference type="EMBL" id="MFD0855432.1"/>
    </source>
</evidence>
<evidence type="ECO:0000259" key="3">
    <source>
        <dbReference type="Pfam" id="PF03648"/>
    </source>
</evidence>
<dbReference type="PANTHER" id="PTHR39207:SF1">
    <property type="entry name" value="ALPHA-GLUCURONIDASE A"/>
    <property type="match status" value="1"/>
</dbReference>
<feature type="domain" description="Glycosyl hydrolase family 67 catalytic" evidence="4">
    <location>
        <begin position="176"/>
        <end position="374"/>
    </location>
</feature>
<dbReference type="InterPro" id="IPR017853">
    <property type="entry name" value="GH"/>
</dbReference>
<dbReference type="EMBL" id="JBHTIR010003579">
    <property type="protein sequence ID" value="MFD0855432.1"/>
    <property type="molecule type" value="Genomic_DNA"/>
</dbReference>
<protein>
    <submittedName>
        <fullName evidence="5">Alpha-glucuronidase family glycosyl hydrolase</fullName>
    </submittedName>
</protein>
<name>A0ABW3CN67_9ACTN</name>
<dbReference type="Gene3D" id="3.20.20.80">
    <property type="entry name" value="Glycosidases"/>
    <property type="match status" value="1"/>
</dbReference>
<organism evidence="5 6">
    <name type="scientific">Actinomadura adrarensis</name>
    <dbReference type="NCBI Taxonomy" id="1819600"/>
    <lineage>
        <taxon>Bacteria</taxon>
        <taxon>Bacillati</taxon>
        <taxon>Actinomycetota</taxon>
        <taxon>Actinomycetes</taxon>
        <taxon>Streptosporangiales</taxon>
        <taxon>Thermomonosporaceae</taxon>
        <taxon>Actinomadura</taxon>
    </lineage>
</organism>
<dbReference type="GO" id="GO:0016787">
    <property type="term" value="F:hydrolase activity"/>
    <property type="evidence" value="ECO:0007669"/>
    <property type="project" value="UniProtKB-KW"/>
</dbReference>
<dbReference type="InterPro" id="IPR011100">
    <property type="entry name" value="Glyco_hydro_67_cat"/>
</dbReference>
<sequence>MNWGDAVAALAGTAGSPGGYDGSDLWMRYVQVADPRLLRRYRESATTIIVENADRNKVHRHTPNLSMAPGSSEKLVETTLQAARDELVRGLGGLLGRSVPMRTNSGDAIPDGAVVVGTPGTSRAVRRYIWGRDLTSLGDDGYLIRSLGRGARRFTVIAGNTEVGALYGTFAFLRLLQTQKPIERLDISASPKVANRHLNNWETVRLYAGNDPSGTGGLNGENGTIFNFAATGPSAALNLPVILDRYIVAARAMASTGMNGITINLVNADNVYLTPAYIAQEAALADALRPYGIRIALSINYTAPTDPRFAPDVLTNEQLDPHGEDFRGWWNRRSRLIRESIPDFIGYTVKANSEGQPGPQDFGDDHGDGANAVA</sequence>
<dbReference type="Pfam" id="PF03648">
    <property type="entry name" value="Glyco_hydro_67N"/>
    <property type="match status" value="1"/>
</dbReference>
<dbReference type="InterPro" id="IPR005154">
    <property type="entry name" value="Glyco_hydro_67_aGlcAse_N"/>
</dbReference>
<reference evidence="6" key="1">
    <citation type="journal article" date="2019" name="Int. J. Syst. Evol. Microbiol.">
        <title>The Global Catalogue of Microorganisms (GCM) 10K type strain sequencing project: providing services to taxonomists for standard genome sequencing and annotation.</title>
        <authorList>
            <consortium name="The Broad Institute Genomics Platform"/>
            <consortium name="The Broad Institute Genome Sequencing Center for Infectious Disease"/>
            <person name="Wu L."/>
            <person name="Ma J."/>
        </authorList>
    </citation>
    <scope>NUCLEOTIDE SEQUENCE [LARGE SCALE GENOMIC DNA]</scope>
    <source>
        <strain evidence="6">JCM 31696</strain>
    </source>
</reference>
<dbReference type="Proteomes" id="UP001597083">
    <property type="component" value="Unassembled WGS sequence"/>
</dbReference>
<evidence type="ECO:0000256" key="2">
    <source>
        <dbReference type="SAM" id="MobiDB-lite"/>
    </source>
</evidence>
<dbReference type="InterPro" id="IPR029018">
    <property type="entry name" value="Hex-like_dom2"/>
</dbReference>